<dbReference type="SUPFAM" id="SSF53850">
    <property type="entry name" value="Periplasmic binding protein-like II"/>
    <property type="match status" value="1"/>
</dbReference>
<dbReference type="Pfam" id="PF09084">
    <property type="entry name" value="NMT1"/>
    <property type="match status" value="1"/>
</dbReference>
<gene>
    <name evidence="9" type="ORF">ABOD76_16525</name>
</gene>
<dbReference type="RefSeq" id="WP_350243069.1">
    <property type="nucleotide sequence ID" value="NZ_CP158299.1"/>
</dbReference>
<dbReference type="GO" id="GO:0042597">
    <property type="term" value="C:periplasmic space"/>
    <property type="evidence" value="ECO:0007669"/>
    <property type="project" value="UniProtKB-SubCell"/>
</dbReference>
<dbReference type="NCBIfam" id="TIGR01728">
    <property type="entry name" value="SsuA_fam"/>
    <property type="match status" value="1"/>
</dbReference>
<accession>A0AAU7U932</accession>
<feature type="domain" description="Solute-binding protein family 3/N-terminal" evidence="8">
    <location>
        <begin position="24"/>
        <end position="242"/>
    </location>
</feature>
<dbReference type="GO" id="GO:0016020">
    <property type="term" value="C:membrane"/>
    <property type="evidence" value="ECO:0007669"/>
    <property type="project" value="InterPro"/>
</dbReference>
<dbReference type="FunFam" id="3.40.190.10:FF:000050">
    <property type="entry name" value="Sulfonate ABC transporter substrate-binding protein"/>
    <property type="match status" value="1"/>
</dbReference>
<dbReference type="SMART" id="SM00062">
    <property type="entry name" value="PBPb"/>
    <property type="match status" value="1"/>
</dbReference>
<dbReference type="AlphaFoldDB" id="A0AAU7U932"/>
<dbReference type="PANTHER" id="PTHR30024:SF42">
    <property type="entry name" value="ALIPHATIC SULFONATES-BINDING PROTEIN-RELATED"/>
    <property type="match status" value="1"/>
</dbReference>
<comment type="function">
    <text evidence="5">Part of a binding-protein-dependent transport system for aliphatic sulfonates. Putative binding protein.</text>
</comment>
<reference evidence="9" key="1">
    <citation type="submission" date="2024-06" db="EMBL/GenBank/DDBJ databases">
        <title>Draft Genome Sequence of Deinococcus sonorensis Type Strain KR-87, a Biofilm Producing Representative of the Genus Deinococcus.</title>
        <authorList>
            <person name="Boren L.S."/>
            <person name="Grosso R.A."/>
            <person name="Hugenberg-Cox A.N."/>
            <person name="Hill J.T.E."/>
            <person name="Albert C.M."/>
            <person name="Tuohy J.M."/>
        </authorList>
    </citation>
    <scope>NUCLEOTIDE SEQUENCE</scope>
    <source>
        <strain evidence="9">KR-87</strain>
    </source>
</reference>
<evidence type="ECO:0000256" key="1">
    <source>
        <dbReference type="ARBA" id="ARBA00004418"/>
    </source>
</evidence>
<feature type="signal peptide" evidence="7">
    <location>
        <begin position="1"/>
        <end position="22"/>
    </location>
</feature>
<dbReference type="GO" id="GO:0042626">
    <property type="term" value="F:ATPase-coupled transmembrane transporter activity"/>
    <property type="evidence" value="ECO:0007669"/>
    <property type="project" value="InterPro"/>
</dbReference>
<evidence type="ECO:0000256" key="6">
    <source>
        <dbReference type="ARBA" id="ARBA00070228"/>
    </source>
</evidence>
<name>A0AAU7U932_9DEIO</name>
<keyword evidence="3" id="KW-0813">Transport</keyword>
<dbReference type="PANTHER" id="PTHR30024">
    <property type="entry name" value="ALIPHATIC SULFONATES-BINDING PROTEIN-RELATED"/>
    <property type="match status" value="1"/>
</dbReference>
<dbReference type="EMBL" id="CP158299">
    <property type="protein sequence ID" value="XBV85032.1"/>
    <property type="molecule type" value="Genomic_DNA"/>
</dbReference>
<proteinExistence type="inferred from homology"/>
<dbReference type="InterPro" id="IPR001638">
    <property type="entry name" value="Solute-binding_3/MltF_N"/>
</dbReference>
<evidence type="ECO:0000256" key="7">
    <source>
        <dbReference type="SAM" id="SignalP"/>
    </source>
</evidence>
<sequence>MPRPLVSTLLTASLLTLTSASAVNFNIGYQKGGLPALLKARGILDAAKAQGITFTWSLFTAGPPLLEATSAGAVDFGGVGDAPGVFALAGGADLKYVAVTQSHSDKGEAILVPPGSSIKTVADLKGKRIGVARGSSAHYFLYNALKAAGLKLSDVQVVPLLPPDARPAFEGGNIDAWAIWDPYLTVALQGTQARVLRDHTGLPLSNGYYLTNSRVLKDPEKKRALQYLLNALYDTAGWANHNEAAVVDQLSADLGIPKSVLSVTVKKSLPFNIRSFTALDNRPLQQLGNAFADIGVLPSAPKLGTNTYASLPKFQGLDALKVSGGNK</sequence>
<dbReference type="InterPro" id="IPR015168">
    <property type="entry name" value="SsuA/THI5"/>
</dbReference>
<evidence type="ECO:0000256" key="4">
    <source>
        <dbReference type="ARBA" id="ARBA00022729"/>
    </source>
</evidence>
<dbReference type="InterPro" id="IPR010067">
    <property type="entry name" value="ABC_SsuA_sub-bd"/>
</dbReference>
<feature type="chain" id="PRO_5043493279" description="Putative aliphatic sulfonates-binding protein" evidence="7">
    <location>
        <begin position="23"/>
        <end position="327"/>
    </location>
</feature>
<evidence type="ECO:0000256" key="2">
    <source>
        <dbReference type="ARBA" id="ARBA00010742"/>
    </source>
</evidence>
<protein>
    <recommendedName>
        <fullName evidence="6">Putative aliphatic sulfonates-binding protein</fullName>
    </recommendedName>
</protein>
<comment type="subcellular location">
    <subcellularLocation>
        <location evidence="1">Periplasm</location>
    </subcellularLocation>
</comment>
<comment type="similarity">
    <text evidence="2">Belongs to the bacterial solute-binding protein SsuA/TauA family.</text>
</comment>
<dbReference type="Gene3D" id="3.40.190.10">
    <property type="entry name" value="Periplasmic binding protein-like II"/>
    <property type="match status" value="2"/>
</dbReference>
<dbReference type="KEGG" id="dsc:ABOD76_16525"/>
<evidence type="ECO:0000259" key="8">
    <source>
        <dbReference type="SMART" id="SM00062"/>
    </source>
</evidence>
<evidence type="ECO:0000313" key="9">
    <source>
        <dbReference type="EMBL" id="XBV85032.1"/>
    </source>
</evidence>
<organism evidence="9">
    <name type="scientific">Deinococcus sonorensis KR-87</name>
    <dbReference type="NCBI Taxonomy" id="694439"/>
    <lineage>
        <taxon>Bacteria</taxon>
        <taxon>Thermotogati</taxon>
        <taxon>Deinococcota</taxon>
        <taxon>Deinococci</taxon>
        <taxon>Deinococcales</taxon>
        <taxon>Deinococcaceae</taxon>
        <taxon>Deinococcus</taxon>
    </lineage>
</organism>
<evidence type="ECO:0000256" key="3">
    <source>
        <dbReference type="ARBA" id="ARBA00022448"/>
    </source>
</evidence>
<evidence type="ECO:0000256" key="5">
    <source>
        <dbReference type="ARBA" id="ARBA00055538"/>
    </source>
</evidence>
<keyword evidence="4 7" id="KW-0732">Signal</keyword>